<keyword evidence="2" id="KW-1185">Reference proteome</keyword>
<proteinExistence type="predicted"/>
<protein>
    <recommendedName>
        <fullName evidence="3">Ribosomal protein S14</fullName>
    </recommendedName>
</protein>
<evidence type="ECO:0000313" key="1">
    <source>
        <dbReference type="EMBL" id="KAL0098561.1"/>
    </source>
</evidence>
<evidence type="ECO:0000313" key="2">
    <source>
        <dbReference type="Proteomes" id="UP001430953"/>
    </source>
</evidence>
<dbReference type="EMBL" id="JADYXP020000051">
    <property type="protein sequence ID" value="KAL0098561.1"/>
    <property type="molecule type" value="Genomic_DNA"/>
</dbReference>
<name>A0AAW2E8E4_9HYME</name>
<reference evidence="1 2" key="1">
    <citation type="submission" date="2023-03" db="EMBL/GenBank/DDBJ databases">
        <title>High recombination rates correlate with genetic variation in Cardiocondyla obscurior ants.</title>
        <authorList>
            <person name="Errbii M."/>
        </authorList>
    </citation>
    <scope>NUCLEOTIDE SEQUENCE [LARGE SCALE GENOMIC DNA]</scope>
    <source>
        <strain evidence="1">Alpha-2009</strain>
        <tissue evidence="1">Whole body</tissue>
    </source>
</reference>
<sequence>MRTVRRRPPGRSVRYCKRCRRCGDSCTTRCMRALCLVVPIPVNVRRALGDRFDTKVENRRRW</sequence>
<dbReference type="AlphaFoldDB" id="A0AAW2E8E4"/>
<organism evidence="1 2">
    <name type="scientific">Cardiocondyla obscurior</name>
    <dbReference type="NCBI Taxonomy" id="286306"/>
    <lineage>
        <taxon>Eukaryota</taxon>
        <taxon>Metazoa</taxon>
        <taxon>Ecdysozoa</taxon>
        <taxon>Arthropoda</taxon>
        <taxon>Hexapoda</taxon>
        <taxon>Insecta</taxon>
        <taxon>Pterygota</taxon>
        <taxon>Neoptera</taxon>
        <taxon>Endopterygota</taxon>
        <taxon>Hymenoptera</taxon>
        <taxon>Apocrita</taxon>
        <taxon>Aculeata</taxon>
        <taxon>Formicoidea</taxon>
        <taxon>Formicidae</taxon>
        <taxon>Myrmicinae</taxon>
        <taxon>Cardiocondyla</taxon>
    </lineage>
</organism>
<dbReference type="Proteomes" id="UP001430953">
    <property type="component" value="Unassembled WGS sequence"/>
</dbReference>
<accession>A0AAW2E8E4</accession>
<gene>
    <name evidence="1" type="ORF">PUN28_020517</name>
</gene>
<comment type="caution">
    <text evidence="1">The sequence shown here is derived from an EMBL/GenBank/DDBJ whole genome shotgun (WGS) entry which is preliminary data.</text>
</comment>
<evidence type="ECO:0008006" key="3">
    <source>
        <dbReference type="Google" id="ProtNLM"/>
    </source>
</evidence>